<dbReference type="EMBL" id="FODJ01000002">
    <property type="protein sequence ID" value="SEN85520.1"/>
    <property type="molecule type" value="Genomic_DNA"/>
</dbReference>
<dbReference type="STRING" id="872970.SAMN04488134_102103"/>
<feature type="active site" evidence="6">
    <location>
        <position position="36"/>
    </location>
</feature>
<evidence type="ECO:0000313" key="9">
    <source>
        <dbReference type="EMBL" id="SEN85520.1"/>
    </source>
</evidence>
<dbReference type="EC" id="3.4.21.89" evidence="4 7"/>
<sequence>MVKEIISWLKAIIIALVIVFVVREFLMTPSIVKGDSMFPNLQDGDRIIISKVSSIDRFDEIAFLAPDTNDNYVKRVIGLPGDEISIQDDILYINGVAYDEPYLDELKENLFEDQLFTYNYDLEQDHGYQVVPDGTYFVLGDNRPISRDSRNFGVIAEESIIGEVVFRIWPVGSIGVTN</sequence>
<dbReference type="SUPFAM" id="SSF51306">
    <property type="entry name" value="LexA/Signal peptidase"/>
    <property type="match status" value="1"/>
</dbReference>
<gene>
    <name evidence="9" type="ORF">SAMN04488134_102103</name>
</gene>
<dbReference type="GO" id="GO:0009003">
    <property type="term" value="F:signal peptidase activity"/>
    <property type="evidence" value="ECO:0007669"/>
    <property type="project" value="UniProtKB-EC"/>
</dbReference>
<dbReference type="Proteomes" id="UP000199300">
    <property type="component" value="Unassembled WGS sequence"/>
</dbReference>
<evidence type="ECO:0000256" key="5">
    <source>
        <dbReference type="ARBA" id="ARBA00022801"/>
    </source>
</evidence>
<keyword evidence="7" id="KW-0645">Protease</keyword>
<dbReference type="PRINTS" id="PR00727">
    <property type="entry name" value="LEADERPTASE"/>
</dbReference>
<dbReference type="InterPro" id="IPR019758">
    <property type="entry name" value="Pept_S26A_signal_pept_1_CS"/>
</dbReference>
<accession>A0A1H8JXU9</accession>
<evidence type="ECO:0000256" key="3">
    <source>
        <dbReference type="ARBA" id="ARBA00009370"/>
    </source>
</evidence>
<evidence type="ECO:0000256" key="2">
    <source>
        <dbReference type="ARBA" id="ARBA00004401"/>
    </source>
</evidence>
<keyword evidence="5 7" id="KW-0378">Hydrolase</keyword>
<dbReference type="InterPro" id="IPR019757">
    <property type="entry name" value="Pept_S26A_signal_pept_1_Lys-AS"/>
</dbReference>
<dbReference type="GO" id="GO:0006465">
    <property type="term" value="P:signal peptide processing"/>
    <property type="evidence" value="ECO:0007669"/>
    <property type="project" value="InterPro"/>
</dbReference>
<name>A0A1H8JXU9_9BACI</name>
<keyword evidence="10" id="KW-1185">Reference proteome</keyword>
<dbReference type="PANTHER" id="PTHR43390:SF1">
    <property type="entry name" value="CHLOROPLAST PROCESSING PEPTIDASE"/>
    <property type="match status" value="1"/>
</dbReference>
<keyword evidence="7" id="KW-0472">Membrane</keyword>
<dbReference type="PROSITE" id="PS00760">
    <property type="entry name" value="SPASE_I_2"/>
    <property type="match status" value="1"/>
</dbReference>
<comment type="catalytic activity">
    <reaction evidence="1 7">
        <text>Cleavage of hydrophobic, N-terminal signal or leader sequences from secreted and periplasmic proteins.</text>
        <dbReference type="EC" id="3.4.21.89"/>
    </reaction>
</comment>
<evidence type="ECO:0000259" key="8">
    <source>
        <dbReference type="Pfam" id="PF10502"/>
    </source>
</evidence>
<evidence type="ECO:0000256" key="1">
    <source>
        <dbReference type="ARBA" id="ARBA00000677"/>
    </source>
</evidence>
<evidence type="ECO:0000256" key="6">
    <source>
        <dbReference type="PIRSR" id="PIRSR600223-1"/>
    </source>
</evidence>
<protein>
    <recommendedName>
        <fullName evidence="4 7">Signal peptidase I</fullName>
        <ecNumber evidence="4 7">3.4.21.89</ecNumber>
    </recommendedName>
</protein>
<reference evidence="9 10" key="1">
    <citation type="submission" date="2016-10" db="EMBL/GenBank/DDBJ databases">
        <authorList>
            <person name="de Groot N.N."/>
        </authorList>
    </citation>
    <scope>NUCLEOTIDE SEQUENCE [LARGE SCALE GENOMIC DNA]</scope>
    <source>
        <strain evidence="9 10">CGMCC 1.10434</strain>
    </source>
</reference>
<dbReference type="InterPro" id="IPR036286">
    <property type="entry name" value="LexA/Signal_pep-like_sf"/>
</dbReference>
<dbReference type="GO" id="GO:0005886">
    <property type="term" value="C:plasma membrane"/>
    <property type="evidence" value="ECO:0007669"/>
    <property type="project" value="UniProtKB-SubCell"/>
</dbReference>
<comment type="similarity">
    <text evidence="3 7">Belongs to the peptidase S26 family.</text>
</comment>
<evidence type="ECO:0000313" key="10">
    <source>
        <dbReference type="Proteomes" id="UP000199300"/>
    </source>
</evidence>
<evidence type="ECO:0000256" key="4">
    <source>
        <dbReference type="ARBA" id="ARBA00013208"/>
    </source>
</evidence>
<dbReference type="PANTHER" id="PTHR43390">
    <property type="entry name" value="SIGNAL PEPTIDASE I"/>
    <property type="match status" value="1"/>
</dbReference>
<dbReference type="AlphaFoldDB" id="A0A1H8JXU9"/>
<feature type="transmembrane region" description="Helical" evidence="7">
    <location>
        <begin position="6"/>
        <end position="26"/>
    </location>
</feature>
<keyword evidence="7" id="KW-1133">Transmembrane helix</keyword>
<dbReference type="InterPro" id="IPR000223">
    <property type="entry name" value="Pept_S26A_signal_pept_1"/>
</dbReference>
<dbReference type="CDD" id="cd06530">
    <property type="entry name" value="S26_SPase_I"/>
    <property type="match status" value="1"/>
</dbReference>
<dbReference type="Pfam" id="PF10502">
    <property type="entry name" value="Peptidase_S26"/>
    <property type="match status" value="1"/>
</dbReference>
<proteinExistence type="inferred from homology"/>
<comment type="subcellular location">
    <subcellularLocation>
        <location evidence="2">Cell membrane</location>
        <topology evidence="2">Single-pass type II membrane protein</topology>
    </subcellularLocation>
    <subcellularLocation>
        <location evidence="7">Membrane</location>
        <topology evidence="7">Single-pass type II membrane protein</topology>
    </subcellularLocation>
</comment>
<feature type="domain" description="Peptidase S26" evidence="8">
    <location>
        <begin position="6"/>
        <end position="169"/>
    </location>
</feature>
<dbReference type="GO" id="GO:0004252">
    <property type="term" value="F:serine-type endopeptidase activity"/>
    <property type="evidence" value="ECO:0007669"/>
    <property type="project" value="InterPro"/>
</dbReference>
<organism evidence="9 10">
    <name type="scientific">Amphibacillus marinus</name>
    <dbReference type="NCBI Taxonomy" id="872970"/>
    <lineage>
        <taxon>Bacteria</taxon>
        <taxon>Bacillati</taxon>
        <taxon>Bacillota</taxon>
        <taxon>Bacilli</taxon>
        <taxon>Bacillales</taxon>
        <taxon>Bacillaceae</taxon>
        <taxon>Amphibacillus</taxon>
    </lineage>
</organism>
<dbReference type="RefSeq" id="WP_245751574.1">
    <property type="nucleotide sequence ID" value="NZ_FODJ01000002.1"/>
</dbReference>
<dbReference type="NCBIfam" id="TIGR02227">
    <property type="entry name" value="sigpep_I_bact"/>
    <property type="match status" value="1"/>
</dbReference>
<dbReference type="InterPro" id="IPR019533">
    <property type="entry name" value="Peptidase_S26"/>
</dbReference>
<dbReference type="PROSITE" id="PS00761">
    <property type="entry name" value="SPASE_I_3"/>
    <property type="match status" value="1"/>
</dbReference>
<keyword evidence="7" id="KW-0812">Transmembrane</keyword>
<dbReference type="Gene3D" id="2.10.109.10">
    <property type="entry name" value="Umud Fragment, subunit A"/>
    <property type="match status" value="1"/>
</dbReference>
<evidence type="ECO:0000256" key="7">
    <source>
        <dbReference type="RuleBase" id="RU362042"/>
    </source>
</evidence>
<feature type="active site" evidence="6">
    <location>
        <position position="74"/>
    </location>
</feature>